<organism evidence="3">
    <name type="scientific">marine sediment metagenome</name>
    <dbReference type="NCBI Taxonomy" id="412755"/>
    <lineage>
        <taxon>unclassified sequences</taxon>
        <taxon>metagenomes</taxon>
        <taxon>ecological metagenomes</taxon>
    </lineage>
</organism>
<dbReference type="InterPro" id="IPR027843">
    <property type="entry name" value="DUF4440"/>
</dbReference>
<evidence type="ECO:0000256" key="1">
    <source>
        <dbReference type="SAM" id="Coils"/>
    </source>
</evidence>
<sequence length="94" mass="11018">MKKLCMISPLALILCFMVGCQNQEAMAELEEMKAQAEVEEQNKEIVNRMWEAWEKGNFEAFKELLAPDYVYYFPSRSTKSISREESIEFGKMLH</sequence>
<gene>
    <name evidence="3" type="ORF">S01H1_22384</name>
</gene>
<dbReference type="Gene3D" id="3.10.450.50">
    <property type="match status" value="1"/>
</dbReference>
<dbReference type="InterPro" id="IPR032710">
    <property type="entry name" value="NTF2-like_dom_sf"/>
</dbReference>
<reference evidence="3" key="1">
    <citation type="journal article" date="2014" name="Front. Microbiol.">
        <title>High frequency of phylogenetically diverse reductive dehalogenase-homologous genes in deep subseafloor sedimentary metagenomes.</title>
        <authorList>
            <person name="Kawai M."/>
            <person name="Futagami T."/>
            <person name="Toyoda A."/>
            <person name="Takaki Y."/>
            <person name="Nishi S."/>
            <person name="Hori S."/>
            <person name="Arai W."/>
            <person name="Tsubouchi T."/>
            <person name="Morono Y."/>
            <person name="Uchiyama I."/>
            <person name="Ito T."/>
            <person name="Fujiyama A."/>
            <person name="Inagaki F."/>
            <person name="Takami H."/>
        </authorList>
    </citation>
    <scope>NUCLEOTIDE SEQUENCE</scope>
    <source>
        <strain evidence="3">Expedition CK06-06</strain>
    </source>
</reference>
<dbReference type="PROSITE" id="PS51257">
    <property type="entry name" value="PROKAR_LIPOPROTEIN"/>
    <property type="match status" value="1"/>
</dbReference>
<dbReference type="Pfam" id="PF14534">
    <property type="entry name" value="DUF4440"/>
    <property type="match status" value="1"/>
</dbReference>
<feature type="non-terminal residue" evidence="3">
    <location>
        <position position="94"/>
    </location>
</feature>
<evidence type="ECO:0000313" key="3">
    <source>
        <dbReference type="EMBL" id="GAF88434.1"/>
    </source>
</evidence>
<evidence type="ECO:0000259" key="2">
    <source>
        <dbReference type="Pfam" id="PF14534"/>
    </source>
</evidence>
<dbReference type="SUPFAM" id="SSF54427">
    <property type="entry name" value="NTF2-like"/>
    <property type="match status" value="1"/>
</dbReference>
<proteinExistence type="predicted"/>
<dbReference type="EMBL" id="BARS01012624">
    <property type="protein sequence ID" value="GAF88434.1"/>
    <property type="molecule type" value="Genomic_DNA"/>
</dbReference>
<feature type="domain" description="DUF4440" evidence="2">
    <location>
        <begin position="44"/>
        <end position="87"/>
    </location>
</feature>
<protein>
    <recommendedName>
        <fullName evidence="2">DUF4440 domain-containing protein</fullName>
    </recommendedName>
</protein>
<dbReference type="AlphaFoldDB" id="X0T5E4"/>
<accession>X0T5E4</accession>
<keyword evidence="1" id="KW-0175">Coiled coil</keyword>
<name>X0T5E4_9ZZZZ</name>
<feature type="coiled-coil region" evidence="1">
    <location>
        <begin position="22"/>
        <end position="49"/>
    </location>
</feature>
<comment type="caution">
    <text evidence="3">The sequence shown here is derived from an EMBL/GenBank/DDBJ whole genome shotgun (WGS) entry which is preliminary data.</text>
</comment>